<organism evidence="3 4">
    <name type="scientific">Candidatus Altarchaeum hamiconexum</name>
    <dbReference type="NCBI Taxonomy" id="1803513"/>
    <lineage>
        <taxon>Archaea</taxon>
        <taxon>Candidatus Altarchaeota</taxon>
        <taxon>Candidatus Altiarchaeia</taxon>
        <taxon>Candidatus Altarchaeales</taxon>
        <taxon>Candidatus Altarchaeaceae</taxon>
        <taxon>Candidatus Altarchaeum</taxon>
    </lineage>
</organism>
<dbReference type="GO" id="GO:0009307">
    <property type="term" value="P:DNA restriction-modification system"/>
    <property type="evidence" value="ECO:0007669"/>
    <property type="project" value="UniProtKB-KW"/>
</dbReference>
<dbReference type="GO" id="GO:0009035">
    <property type="term" value="F:type I site-specific deoxyribonuclease activity"/>
    <property type="evidence" value="ECO:0007669"/>
    <property type="project" value="UniProtKB-EC"/>
</dbReference>
<dbReference type="PROSITE" id="PS51192">
    <property type="entry name" value="HELICASE_ATP_BIND_1"/>
    <property type="match status" value="1"/>
</dbReference>
<keyword evidence="3" id="KW-0067">ATP-binding</keyword>
<comment type="caution">
    <text evidence="3">The sequence shown here is derived from an EMBL/GenBank/DDBJ whole genome shotgun (WGS) entry which is preliminary data.</text>
</comment>
<dbReference type="Proteomes" id="UP000768163">
    <property type="component" value="Unassembled WGS sequence"/>
</dbReference>
<dbReference type="Pfam" id="PF00271">
    <property type="entry name" value="Helicase_C"/>
    <property type="match status" value="1"/>
</dbReference>
<dbReference type="GO" id="GO:0004386">
    <property type="term" value="F:helicase activity"/>
    <property type="evidence" value="ECO:0007669"/>
    <property type="project" value="UniProtKB-KW"/>
</dbReference>
<dbReference type="Pfam" id="PF04313">
    <property type="entry name" value="HSDR_N"/>
    <property type="match status" value="1"/>
</dbReference>
<dbReference type="PANTHER" id="PTHR47396">
    <property type="entry name" value="TYPE I RESTRICTION ENZYME ECOKI R PROTEIN"/>
    <property type="match status" value="1"/>
</dbReference>
<dbReference type="PANTHER" id="PTHR47396:SF1">
    <property type="entry name" value="ATP-DEPENDENT HELICASE IRC3-RELATED"/>
    <property type="match status" value="1"/>
</dbReference>
<evidence type="ECO:0000259" key="1">
    <source>
        <dbReference type="PROSITE" id="PS51192"/>
    </source>
</evidence>
<gene>
    <name evidence="3" type="ORF">GW779_01570</name>
    <name evidence="2" type="ORF">GW910_03845</name>
</gene>
<keyword evidence="3" id="KW-0547">Nucleotide-binding</keyword>
<dbReference type="InterPro" id="IPR007409">
    <property type="entry name" value="Restrct_endonuc_type1_HsdR_N"/>
</dbReference>
<proteinExistence type="predicted"/>
<evidence type="ECO:0000313" key="4">
    <source>
        <dbReference type="Proteomes" id="UP000738826"/>
    </source>
</evidence>
<dbReference type="InterPro" id="IPR013670">
    <property type="entry name" value="EcoEI_R_C_dom"/>
</dbReference>
<dbReference type="InterPro" id="IPR027417">
    <property type="entry name" value="P-loop_NTPase"/>
</dbReference>
<dbReference type="Gene3D" id="3.90.1570.30">
    <property type="match status" value="1"/>
</dbReference>
<dbReference type="Pfam" id="PF08463">
    <property type="entry name" value="EcoEI_R_C"/>
    <property type="match status" value="1"/>
</dbReference>
<dbReference type="AlphaFoldDB" id="A0A8J8CFM7"/>
<keyword evidence="3" id="KW-0378">Hydrolase</keyword>
<name>A0A8J8CFM7_9ARCH</name>
<dbReference type="EMBL" id="JAACVF010000097">
    <property type="protein sequence ID" value="NCN65186.1"/>
    <property type="molecule type" value="Genomic_DNA"/>
</dbReference>
<dbReference type="InterPro" id="IPR050742">
    <property type="entry name" value="Helicase_Restrict-Modif_Enz"/>
</dbReference>
<dbReference type="Gene3D" id="3.40.50.300">
    <property type="entry name" value="P-loop containing nucleotide triphosphate hydrolases"/>
    <property type="match status" value="2"/>
</dbReference>
<evidence type="ECO:0000313" key="3">
    <source>
        <dbReference type="EMBL" id="NCS91099.1"/>
    </source>
</evidence>
<accession>A0A8J8CFM7</accession>
<dbReference type="GO" id="GO:0005829">
    <property type="term" value="C:cytosol"/>
    <property type="evidence" value="ECO:0007669"/>
    <property type="project" value="TreeGrafter"/>
</dbReference>
<evidence type="ECO:0000313" key="2">
    <source>
        <dbReference type="EMBL" id="NCN65186.1"/>
    </source>
</evidence>
<dbReference type="Proteomes" id="UP000738826">
    <property type="component" value="Unassembled WGS sequence"/>
</dbReference>
<dbReference type="EMBL" id="JAACQH010000026">
    <property type="protein sequence ID" value="NCS91099.1"/>
    <property type="molecule type" value="Genomic_DNA"/>
</dbReference>
<protein>
    <submittedName>
        <fullName evidence="3">DEAD/DEAH box helicase family protein</fullName>
    </submittedName>
</protein>
<dbReference type="GO" id="GO:0005524">
    <property type="term" value="F:ATP binding"/>
    <property type="evidence" value="ECO:0007669"/>
    <property type="project" value="UniProtKB-KW"/>
</dbReference>
<dbReference type="InterPro" id="IPR001650">
    <property type="entry name" value="Helicase_C-like"/>
</dbReference>
<dbReference type="GO" id="GO:0003677">
    <property type="term" value="F:DNA binding"/>
    <property type="evidence" value="ECO:0007669"/>
    <property type="project" value="UniProtKB-KW"/>
</dbReference>
<dbReference type="Pfam" id="PF04851">
    <property type="entry name" value="ResIII"/>
    <property type="match status" value="1"/>
</dbReference>
<dbReference type="SMART" id="SM00487">
    <property type="entry name" value="DEXDc"/>
    <property type="match status" value="1"/>
</dbReference>
<sequence length="933" mass="107904">MTDNLYILEPEAKVRHDLINPALEKAGWKVQHFKTADINSFKGVAVEYFQMGKGVGEADYVLFVDGNAVGIIEAKKEGETLIGKEPQAQKYSEGFPENYHHVDMPLPFVYMSSGSKTRFTNIWDPKPRSREIFSFPKPETIEKWVNEGKNNTLRQRLMHYIDIENEKLWQVQKTAIENLEKSLSENKPRALIQMATGSGKTYVAANICYDLIKHANAKRILFLVDRSNLGTQALQEFQIFVVPKDGRKFTELYNVQHLTTNNIEDSSRVCISTIQRIYSMLKGEKEFDPLLEQKSEFGCGILSSPAPVEYNPDIPIETFDVIIVDECHRSIYKLWKQVLDYFDAFLIGLTATPSKSTIAFFNNNLVMEYRHELAVADQINVDFSVYKIMTKITKDGSVIEAGETIQKRDMRTRRKRWETLEDDLEYDAEQLDKEVVSKDQIRKVIRTFKEKVLTEIFPGRKYVPKTLIYAKDDNHAEEIVQVIREEFNEGNDFAVKITYKTEGEKPENLIRQFRNGFNPRIAVTVDMIATGTDIKPLEIVFFMRYVKSRNYFEQMKGRGVRVMRNDDFKTVTPDAMAKERFVIVDAVGVTENEDLSETRPLEQKPLVSFEKLLKTIRFAKPHKDNLSSMASRLSRMQKKLTEKQIDEIKEITGGKSLPDFARDFVDAIDEDKIYAQAQKEFGAGNYIEYEPLKKEIEEISQKRMTEAVKQFIYNAKLMQRLPEIKQETEQVIDDVSVDVVEEAGYSPIATEKARNIIKSFRDFIEKNKDELTALQVFYTDKGRLHWKDIKEVAEKIKSPPYSLTPGKIWQAYAQLEESKVRGKTKNKRSDFVSLLRFELGKANELEPFNNTVDKRFAIWLKKQRDSRIEFTQEQLNWLEKIKNHISESIDITTDDFEYAPFDQMGGLGKAFDVFGGQMKFNSIFNDISAEVCV</sequence>
<dbReference type="InterPro" id="IPR006935">
    <property type="entry name" value="Helicase/UvrB_N"/>
</dbReference>
<feature type="domain" description="Helicase ATP-binding" evidence="1">
    <location>
        <begin position="181"/>
        <end position="371"/>
    </location>
</feature>
<dbReference type="CDD" id="cd18032">
    <property type="entry name" value="DEXHc_RE_I_III_res"/>
    <property type="match status" value="1"/>
</dbReference>
<dbReference type="InterPro" id="IPR014001">
    <property type="entry name" value="Helicase_ATP-bd"/>
</dbReference>
<dbReference type="SUPFAM" id="SSF52540">
    <property type="entry name" value="P-loop containing nucleoside triphosphate hydrolases"/>
    <property type="match status" value="1"/>
</dbReference>
<reference evidence="3" key="1">
    <citation type="submission" date="2019-11" db="EMBL/GenBank/DDBJ databases">
        <title>Lipid analysis of CO2-rich subsurface aquifers suggests an autotrophy-based deep biosphere with lysolipids enriched in CPR bacteria.</title>
        <authorList>
            <person name="Probst A.J."/>
            <person name="Elling F.J."/>
            <person name="Castelle C.J."/>
            <person name="Zhu Q."/>
            <person name="Elvert M."/>
            <person name="Birarda G."/>
            <person name="Holman H.-Y."/>
            <person name="Lane K.R."/>
            <person name="Ladd B."/>
            <person name="Ryan M.C."/>
            <person name="Woyke T."/>
            <person name="Hinrichs K.-U."/>
            <person name="Banfield J.F."/>
        </authorList>
    </citation>
    <scope>NUCLEOTIDE SEQUENCE</scope>
    <source>
        <strain evidence="2">CG_2015-01_33_1645</strain>
        <strain evidence="3">CG_2015-04_33_537</strain>
    </source>
</reference>
<keyword evidence="3" id="KW-0347">Helicase</keyword>